<keyword evidence="10" id="KW-1185">Reference proteome</keyword>
<evidence type="ECO:0000313" key="10">
    <source>
        <dbReference type="Proteomes" id="UP000037784"/>
    </source>
</evidence>
<evidence type="ECO:0000256" key="3">
    <source>
        <dbReference type="ARBA" id="ARBA00022630"/>
    </source>
</evidence>
<dbReference type="PRINTS" id="PR00411">
    <property type="entry name" value="PNDRDTASEI"/>
</dbReference>
<dbReference type="Proteomes" id="UP000037784">
    <property type="component" value="Unassembled WGS sequence"/>
</dbReference>
<keyword evidence="8" id="KW-0560">Oxidoreductase</keyword>
<dbReference type="SUPFAM" id="SSF51905">
    <property type="entry name" value="FAD/NAD(P)-binding domain"/>
    <property type="match status" value="1"/>
</dbReference>
<dbReference type="SUPFAM" id="SSF55424">
    <property type="entry name" value="FAD/NAD-linked reductases, dimerisation (C-terminal) domain"/>
    <property type="match status" value="1"/>
</dbReference>
<dbReference type="PANTHER" id="PTHR22912:SF151">
    <property type="entry name" value="DIHYDROLIPOYL DEHYDROGENASE, MITOCHONDRIAL"/>
    <property type="match status" value="1"/>
</dbReference>
<dbReference type="InterPro" id="IPR023753">
    <property type="entry name" value="FAD/NAD-binding_dom"/>
</dbReference>
<sequence length="446" mass="46927">MSKQIVVIGGGPAAIEAARTAAHHGAHVTLVADAPLGGRAGWHSLLPSKVWLHAAETARAAQALGMATSARPAEAHVLAHIRMVAQRWNEARAARLAALGVQTITGVAAFTSPNEVVVRNADGEAVARLQADAFILATGSVPIFPPEMRPDGKRLIAPRFMSHLEHLPRSIIVVGGGATGSEFAYLFNALGVETTWVVDEQGVLPMFAPDAGATLARTLEARGVRLVAGQRAVRASNEGDHVVVTLADGRTLTAEMAFIAIGRRPDTARLGLDAAQITLREDGAPHVDAHLRTSQPHIFAVGDVTGRPMIANRAMAHARHAALTALGHDLPPFREALVVFAIYSEPQVAQVGRVEGDGLARVRIPFNTALKAALLNTDETPGFLEITFTPDDKRLVGGVAVGPHAADALTPIMQAIAANATIHDLAALFPAHPTISELAFEAARWV</sequence>
<dbReference type="InterPro" id="IPR004099">
    <property type="entry name" value="Pyr_nucl-diS_OxRdtase_dimer"/>
</dbReference>
<dbReference type="InterPro" id="IPR016156">
    <property type="entry name" value="FAD/NAD-linked_Rdtase_dimer_sf"/>
</dbReference>
<keyword evidence="4" id="KW-0274">FAD</keyword>
<accession>A0A0M8K8E5</accession>
<dbReference type="GO" id="GO:0004148">
    <property type="term" value="F:dihydrolipoyl dehydrogenase (NADH) activity"/>
    <property type="evidence" value="ECO:0007669"/>
    <property type="project" value="UniProtKB-EC"/>
</dbReference>
<dbReference type="PANTHER" id="PTHR22912">
    <property type="entry name" value="DISULFIDE OXIDOREDUCTASE"/>
    <property type="match status" value="1"/>
</dbReference>
<keyword evidence="3" id="KW-0285">Flavoprotein</keyword>
<protein>
    <submittedName>
        <fullName evidence="8">Dihydrolipoamide dehydrogenase</fullName>
        <ecNumber evidence="8">1.8.1.4</ecNumber>
    </submittedName>
</protein>
<reference evidence="9 11" key="2">
    <citation type="submission" date="2015-07" db="EMBL/GenBank/DDBJ databases">
        <title>Whole genome sequence of Ardenticatena maritima DSM 23922.</title>
        <authorList>
            <person name="Hemp J."/>
            <person name="Ward L.M."/>
            <person name="Pace L.A."/>
            <person name="Fischer W.W."/>
        </authorList>
    </citation>
    <scope>NUCLEOTIDE SEQUENCE [LARGE SCALE GENOMIC DNA]</scope>
    <source>
        <strain evidence="9 11">110S</strain>
    </source>
</reference>
<evidence type="ECO:0000256" key="1">
    <source>
        <dbReference type="ARBA" id="ARBA00001974"/>
    </source>
</evidence>
<dbReference type="EC" id="1.8.1.4" evidence="8"/>
<dbReference type="EMBL" id="BBZA01000199">
    <property type="protein sequence ID" value="GAP63875.1"/>
    <property type="molecule type" value="Genomic_DNA"/>
</dbReference>
<dbReference type="Pfam" id="PF02852">
    <property type="entry name" value="Pyr_redox_dim"/>
    <property type="match status" value="1"/>
</dbReference>
<feature type="domain" description="Pyridine nucleotide-disulphide oxidoreductase dimerisation" evidence="6">
    <location>
        <begin position="341"/>
        <end position="439"/>
    </location>
</feature>
<dbReference type="InterPro" id="IPR036188">
    <property type="entry name" value="FAD/NAD-bd_sf"/>
</dbReference>
<dbReference type="AlphaFoldDB" id="A0A0M8K8E5"/>
<dbReference type="InterPro" id="IPR050151">
    <property type="entry name" value="Class-I_Pyr_Nuc-Dis_Oxidored"/>
</dbReference>
<organism evidence="8 10">
    <name type="scientific">Ardenticatena maritima</name>
    <dbReference type="NCBI Taxonomy" id="872965"/>
    <lineage>
        <taxon>Bacteria</taxon>
        <taxon>Bacillati</taxon>
        <taxon>Chloroflexota</taxon>
        <taxon>Ardenticatenia</taxon>
        <taxon>Ardenticatenales</taxon>
        <taxon>Ardenticatenaceae</taxon>
        <taxon>Ardenticatena</taxon>
    </lineage>
</organism>
<evidence type="ECO:0000256" key="2">
    <source>
        <dbReference type="ARBA" id="ARBA00007532"/>
    </source>
</evidence>
<proteinExistence type="inferred from homology"/>
<gene>
    <name evidence="8" type="ORF">ARMA_2298</name>
    <name evidence="9" type="ORF">SE16_02660</name>
</gene>
<evidence type="ECO:0000313" key="9">
    <source>
        <dbReference type="EMBL" id="KPL89376.1"/>
    </source>
</evidence>
<dbReference type="STRING" id="872965.SE16_02660"/>
<feature type="domain" description="FAD/NAD(P)-binding" evidence="7">
    <location>
        <begin position="4"/>
        <end position="318"/>
    </location>
</feature>
<evidence type="ECO:0000259" key="7">
    <source>
        <dbReference type="Pfam" id="PF07992"/>
    </source>
</evidence>
<dbReference type="RefSeq" id="WP_054493659.1">
    <property type="nucleotide sequence ID" value="NZ_BBZA01000199.1"/>
</dbReference>
<dbReference type="GO" id="GO:0050660">
    <property type="term" value="F:flavin adenine dinucleotide binding"/>
    <property type="evidence" value="ECO:0007669"/>
    <property type="project" value="TreeGrafter"/>
</dbReference>
<keyword evidence="5" id="KW-0520">NAD</keyword>
<comment type="cofactor">
    <cofactor evidence="1">
        <name>FAD</name>
        <dbReference type="ChEBI" id="CHEBI:57692"/>
    </cofactor>
</comment>
<dbReference type="EMBL" id="LGKN01000003">
    <property type="protein sequence ID" value="KPL89376.1"/>
    <property type="molecule type" value="Genomic_DNA"/>
</dbReference>
<dbReference type="Pfam" id="PF07992">
    <property type="entry name" value="Pyr_redox_2"/>
    <property type="match status" value="1"/>
</dbReference>
<evidence type="ECO:0000313" key="8">
    <source>
        <dbReference type="EMBL" id="GAP63875.1"/>
    </source>
</evidence>
<dbReference type="PRINTS" id="PR00368">
    <property type="entry name" value="FADPNR"/>
</dbReference>
<dbReference type="Gene3D" id="3.30.390.30">
    <property type="match status" value="1"/>
</dbReference>
<name>A0A0M8K8E5_9CHLR</name>
<dbReference type="Gene3D" id="3.50.50.60">
    <property type="entry name" value="FAD/NAD(P)-binding domain"/>
    <property type="match status" value="2"/>
</dbReference>
<reference evidence="10" key="3">
    <citation type="submission" date="2015-08" db="EMBL/GenBank/DDBJ databases">
        <title>Draft Genome Sequence of a Heterotrophic Facultative Anaerobic Bacterium Ardenticatena maritima Strain 110S.</title>
        <authorList>
            <person name="Kawaichi S."/>
            <person name="Yoshida T."/>
            <person name="Sako Y."/>
            <person name="Nakamura R."/>
        </authorList>
    </citation>
    <scope>NUCLEOTIDE SEQUENCE [LARGE SCALE GENOMIC DNA]</scope>
    <source>
        <strain evidence="10">110S</strain>
    </source>
</reference>
<comment type="caution">
    <text evidence="8">The sequence shown here is derived from an EMBL/GenBank/DDBJ whole genome shotgun (WGS) entry which is preliminary data.</text>
</comment>
<reference evidence="8 10" key="1">
    <citation type="journal article" date="2015" name="Genome Announc.">
        <title>Draft Genome Sequence of a Heterotrophic Facultative Anaerobic Thermophilic Bacterium, Ardenticatena maritima Strain 110ST.</title>
        <authorList>
            <person name="Kawaichi S."/>
            <person name="Yoshida T."/>
            <person name="Sako Y."/>
            <person name="Nakamura R."/>
        </authorList>
    </citation>
    <scope>NUCLEOTIDE SEQUENCE [LARGE SCALE GENOMIC DNA]</scope>
    <source>
        <strain evidence="8 10">110S</strain>
    </source>
</reference>
<dbReference type="InParanoid" id="A0A0M8K8E5"/>
<evidence type="ECO:0000256" key="5">
    <source>
        <dbReference type="ARBA" id="ARBA00023027"/>
    </source>
</evidence>
<evidence type="ECO:0000313" key="11">
    <source>
        <dbReference type="Proteomes" id="UP000050502"/>
    </source>
</evidence>
<comment type="similarity">
    <text evidence="2">Belongs to the class-I pyridine nucleotide-disulfide oxidoreductase family.</text>
</comment>
<dbReference type="OrthoDB" id="4678789at2"/>
<dbReference type="Proteomes" id="UP000050502">
    <property type="component" value="Unassembled WGS sequence"/>
</dbReference>
<dbReference type="GO" id="GO:0006103">
    <property type="term" value="P:2-oxoglutarate metabolic process"/>
    <property type="evidence" value="ECO:0007669"/>
    <property type="project" value="TreeGrafter"/>
</dbReference>
<evidence type="ECO:0000259" key="6">
    <source>
        <dbReference type="Pfam" id="PF02852"/>
    </source>
</evidence>
<evidence type="ECO:0000256" key="4">
    <source>
        <dbReference type="ARBA" id="ARBA00022827"/>
    </source>
</evidence>